<dbReference type="SMART" id="SM00915">
    <property type="entry name" value="Jacalin"/>
    <property type="match status" value="1"/>
</dbReference>
<dbReference type="InterPro" id="IPR036404">
    <property type="entry name" value="Jacalin-like_lectin_dom_sf"/>
</dbReference>
<dbReference type="GO" id="GO:0030246">
    <property type="term" value="F:carbohydrate binding"/>
    <property type="evidence" value="ECO:0007669"/>
    <property type="project" value="UniProtKB-KW"/>
</dbReference>
<sequence>MARKVEAKGGKGGNQWDDGADYENVTKIHVRVGIQFIKFEYIKAGKTTVGPIHGVSGKGFTQTFELNHLNQEHLMSAKGCYDNTSGIIQALQFETNLRSSEVMGYDENGTKFILEVGGNKIIGFHGSVETNLKSLGAYFTTLARIKLGCPGGSGGNPWDHGIYTGVRKVYICYI</sequence>
<keyword evidence="6" id="KW-1185">Reference proteome</keyword>
<evidence type="ECO:0000313" key="5">
    <source>
        <dbReference type="EMBL" id="CAH2051952.1"/>
    </source>
</evidence>
<protein>
    <recommendedName>
        <fullName evidence="4">Jacalin-type lectin domain-containing protein</fullName>
    </recommendedName>
</protein>
<keyword evidence="2" id="KW-0430">Lectin</keyword>
<feature type="domain" description="Jacalin-type lectin" evidence="4">
    <location>
        <begin position="144"/>
        <end position="174"/>
    </location>
</feature>
<evidence type="ECO:0000256" key="1">
    <source>
        <dbReference type="ARBA" id="ARBA00006568"/>
    </source>
</evidence>
<evidence type="ECO:0000256" key="2">
    <source>
        <dbReference type="ARBA" id="ARBA00022734"/>
    </source>
</evidence>
<dbReference type="Proteomes" id="UP000836841">
    <property type="component" value="Chromosome 3"/>
</dbReference>
<dbReference type="EMBL" id="OU466859">
    <property type="protein sequence ID" value="CAH2051952.1"/>
    <property type="molecule type" value="Genomic_DNA"/>
</dbReference>
<dbReference type="FunFam" id="2.100.10.30:FF:000001">
    <property type="entry name" value="Jacalin-related lectin 33"/>
    <property type="match status" value="1"/>
</dbReference>
<dbReference type="PANTHER" id="PTHR47293:SF66">
    <property type="entry name" value="JACALIN-RELATED LECTIN 11-RELATED"/>
    <property type="match status" value="1"/>
</dbReference>
<dbReference type="PROSITE" id="PS51752">
    <property type="entry name" value="JACALIN_LECTIN"/>
    <property type="match status" value="2"/>
</dbReference>
<evidence type="ECO:0000259" key="4">
    <source>
        <dbReference type="PROSITE" id="PS51752"/>
    </source>
</evidence>
<dbReference type="CDD" id="cd09612">
    <property type="entry name" value="Jacalin"/>
    <property type="match status" value="1"/>
</dbReference>
<dbReference type="InterPro" id="IPR033734">
    <property type="entry name" value="Jacalin-like_lectin_dom_plant"/>
</dbReference>
<evidence type="ECO:0000256" key="3">
    <source>
        <dbReference type="ARBA" id="ARBA00022737"/>
    </source>
</evidence>
<organism evidence="5 6">
    <name type="scientific">Thlaspi arvense</name>
    <name type="common">Field penny-cress</name>
    <dbReference type="NCBI Taxonomy" id="13288"/>
    <lineage>
        <taxon>Eukaryota</taxon>
        <taxon>Viridiplantae</taxon>
        <taxon>Streptophyta</taxon>
        <taxon>Embryophyta</taxon>
        <taxon>Tracheophyta</taxon>
        <taxon>Spermatophyta</taxon>
        <taxon>Magnoliopsida</taxon>
        <taxon>eudicotyledons</taxon>
        <taxon>Gunneridae</taxon>
        <taxon>Pentapetalae</taxon>
        <taxon>rosids</taxon>
        <taxon>malvids</taxon>
        <taxon>Brassicales</taxon>
        <taxon>Brassicaceae</taxon>
        <taxon>Thlaspideae</taxon>
        <taxon>Thlaspi</taxon>
    </lineage>
</organism>
<dbReference type="SUPFAM" id="SSF51101">
    <property type="entry name" value="Mannose-binding lectins"/>
    <property type="match status" value="2"/>
</dbReference>
<dbReference type="Pfam" id="PF01419">
    <property type="entry name" value="Jacalin"/>
    <property type="match status" value="1"/>
</dbReference>
<proteinExistence type="inferred from homology"/>
<keyword evidence="3" id="KW-0677">Repeat</keyword>
<accession>A0AAU9S0T2</accession>
<dbReference type="Gene3D" id="2.100.10.30">
    <property type="entry name" value="Jacalin-like lectin domain"/>
    <property type="match status" value="1"/>
</dbReference>
<name>A0AAU9S0T2_THLAR</name>
<reference evidence="5 6" key="1">
    <citation type="submission" date="2022-03" db="EMBL/GenBank/DDBJ databases">
        <authorList>
            <person name="Nunn A."/>
            <person name="Chopra R."/>
            <person name="Nunn A."/>
            <person name="Contreras Garrido A."/>
        </authorList>
    </citation>
    <scope>NUCLEOTIDE SEQUENCE [LARGE SCALE GENOMIC DNA]</scope>
</reference>
<comment type="similarity">
    <text evidence="1">Belongs to the jacalin lectin family.</text>
</comment>
<dbReference type="PANTHER" id="PTHR47293">
    <property type="entry name" value="JACALIN-RELATED LECTIN 3"/>
    <property type="match status" value="1"/>
</dbReference>
<evidence type="ECO:0000313" key="6">
    <source>
        <dbReference type="Proteomes" id="UP000836841"/>
    </source>
</evidence>
<dbReference type="AlphaFoldDB" id="A0AAU9S0T2"/>
<gene>
    <name evidence="5" type="ORF">TAV2_LOCUS11178</name>
</gene>
<feature type="domain" description="Jacalin-type lectin" evidence="4">
    <location>
        <begin position="2"/>
        <end position="141"/>
    </location>
</feature>
<dbReference type="InterPro" id="IPR001229">
    <property type="entry name" value="Jacalin-like_lectin_dom"/>
</dbReference>